<proteinExistence type="predicted"/>
<dbReference type="GO" id="GO:0005737">
    <property type="term" value="C:cytoplasm"/>
    <property type="evidence" value="ECO:0007669"/>
    <property type="project" value="TreeGrafter"/>
</dbReference>
<dbReference type="InterPro" id="IPR023401">
    <property type="entry name" value="ODC_N"/>
</dbReference>
<accession>A0A0A0JCX4</accession>
<organism evidence="1 2">
    <name type="scientific">Knoellia sinensis KCTC 19936</name>
    <dbReference type="NCBI Taxonomy" id="1385520"/>
    <lineage>
        <taxon>Bacteria</taxon>
        <taxon>Bacillati</taxon>
        <taxon>Actinomycetota</taxon>
        <taxon>Actinomycetes</taxon>
        <taxon>Micrococcales</taxon>
        <taxon>Intrasporangiaceae</taxon>
        <taxon>Knoellia</taxon>
    </lineage>
</organism>
<dbReference type="InterPro" id="IPR003462">
    <property type="entry name" value="ODC_Mu_crystall"/>
</dbReference>
<dbReference type="PANTHER" id="PTHR13812">
    <property type="entry name" value="KETIMINE REDUCTASE MU-CRYSTALLIN"/>
    <property type="match status" value="1"/>
</dbReference>
<dbReference type="eggNOG" id="COG2423">
    <property type="taxonomic scope" value="Bacteria"/>
</dbReference>
<dbReference type="Gene3D" id="3.30.1780.10">
    <property type="entry name" value="ornithine cyclodeaminase, domain 1"/>
    <property type="match status" value="1"/>
</dbReference>
<sequence>MRILSDADVRANLPPLVEVVDLVADALTALAEGRADVPPKPTVRTSPGMFANAMPAAYPERNLLGCKWISIVPDNPVRGLPTASGVMVVNDGATGVPRTLLPAHELTAVRTAAVTGACIRALAGPDATIAYLGAGLQAGSHVRILEALGHTEVTVWARRREAIDALVAEAAKAAPGIRIIASPSREAAVRNADVVISGLTIGLTDMAIPVTWPREDALLLPIDYGSSIGSDLADTAVLAADDPHQFAAVRAVRGKLDGYPVPTAWTGHLLHGPRPSGRLVVQNLGTGITDLVVASAVADRAEASTTGQVLDI</sequence>
<name>A0A0A0JCX4_9MICO</name>
<protein>
    <submittedName>
        <fullName evidence="1">Ornithine cyclodeaminase</fullName>
    </submittedName>
</protein>
<dbReference type="RefSeq" id="WP_035910810.1">
    <property type="nucleotide sequence ID" value="NZ_AVPJ01000001.1"/>
</dbReference>
<dbReference type="Gene3D" id="3.40.50.720">
    <property type="entry name" value="NAD(P)-binding Rossmann-like Domain"/>
    <property type="match status" value="1"/>
</dbReference>
<evidence type="ECO:0000313" key="2">
    <source>
        <dbReference type="Proteomes" id="UP000030002"/>
    </source>
</evidence>
<dbReference type="Pfam" id="PF02423">
    <property type="entry name" value="OCD_Mu_crystall"/>
    <property type="match status" value="1"/>
</dbReference>
<dbReference type="OrthoDB" id="3396397at2"/>
<comment type="caution">
    <text evidence="1">The sequence shown here is derived from an EMBL/GenBank/DDBJ whole genome shotgun (WGS) entry which is preliminary data.</text>
</comment>
<dbReference type="SUPFAM" id="SSF51735">
    <property type="entry name" value="NAD(P)-binding Rossmann-fold domains"/>
    <property type="match status" value="1"/>
</dbReference>
<gene>
    <name evidence="1" type="ORF">N802_00710</name>
</gene>
<keyword evidence="2" id="KW-1185">Reference proteome</keyword>
<dbReference type="EMBL" id="AVPJ01000001">
    <property type="protein sequence ID" value="KGN34644.1"/>
    <property type="molecule type" value="Genomic_DNA"/>
</dbReference>
<dbReference type="AlphaFoldDB" id="A0A0A0JCX4"/>
<dbReference type="PANTHER" id="PTHR13812:SF19">
    <property type="entry name" value="KETIMINE REDUCTASE MU-CRYSTALLIN"/>
    <property type="match status" value="1"/>
</dbReference>
<dbReference type="STRING" id="1385520.N802_00710"/>
<dbReference type="InterPro" id="IPR036291">
    <property type="entry name" value="NAD(P)-bd_dom_sf"/>
</dbReference>
<reference evidence="1 2" key="1">
    <citation type="submission" date="2013-08" db="EMBL/GenBank/DDBJ databases">
        <title>The genome sequence of Knoellia sinensis.</title>
        <authorList>
            <person name="Zhu W."/>
            <person name="Wang G."/>
        </authorList>
    </citation>
    <scope>NUCLEOTIDE SEQUENCE [LARGE SCALE GENOMIC DNA]</scope>
    <source>
        <strain evidence="1 2">KCTC 19936</strain>
    </source>
</reference>
<evidence type="ECO:0000313" key="1">
    <source>
        <dbReference type="EMBL" id="KGN34644.1"/>
    </source>
</evidence>
<dbReference type="Proteomes" id="UP000030002">
    <property type="component" value="Unassembled WGS sequence"/>
</dbReference>